<proteinExistence type="predicted"/>
<keyword evidence="4" id="KW-1185">Reference proteome</keyword>
<evidence type="ECO:0000256" key="2">
    <source>
        <dbReference type="SAM" id="MobiDB-lite"/>
    </source>
</evidence>
<gene>
    <name evidence="3" type="ORF">VM1G_09278</name>
</gene>
<evidence type="ECO:0000256" key="1">
    <source>
        <dbReference type="SAM" id="Coils"/>
    </source>
</evidence>
<dbReference type="SMR" id="A0A194WAX4"/>
<name>A0A194WAX4_CYTMA</name>
<evidence type="ECO:0000313" key="3">
    <source>
        <dbReference type="EMBL" id="KUI73581.1"/>
    </source>
</evidence>
<dbReference type="EMBL" id="CM003108">
    <property type="protein sequence ID" value="KUI73581.1"/>
    <property type="molecule type" value="Genomic_DNA"/>
</dbReference>
<feature type="compositionally biased region" description="Basic and acidic residues" evidence="2">
    <location>
        <begin position="301"/>
        <end position="319"/>
    </location>
</feature>
<sequence length="425" mass="46037">MAPAHILRLPLNGNPGGHVLVRVVPNSSHASHPLDLELTATEAEQAYVRIRGLGRSGLVGRPPARPDTRSTRSLTRPDLNLTWGPVSRYRDRNSSLSDDEWEQCLSSLLRPGTLSVADLDVTAKLKDEETLTINIRKKVSGHSEPVGALTLTASESATENIELFDWCNDAVEVRGQLEKELVELKRKHADLERLVADETAHFKELERSKNEFEAEHDSFLRDLLNEKKLKIRTQAKVLSTAQVDEDKLAAVSAKAKGSKTKAASKRGGAPGASSKGKRKADEAATPDEESDDEAAADMMDIDPKPKSPEQDLEEKELSDAGRTTEGSETASEPEAEPEAEPEPKKAGRSSARKKGARASPSPPAKMSKRSDKPPSSNLRGKSPAAADKNNDEYVPPPRALPFKKKPTPAPVPADDDSTASEASEL</sequence>
<feature type="coiled-coil region" evidence="1">
    <location>
        <begin position="167"/>
        <end position="222"/>
    </location>
</feature>
<evidence type="ECO:0000313" key="4">
    <source>
        <dbReference type="Proteomes" id="UP000078559"/>
    </source>
</evidence>
<accession>A0A194WAX4</accession>
<feature type="compositionally biased region" description="Acidic residues" evidence="2">
    <location>
        <begin position="413"/>
        <end position="425"/>
    </location>
</feature>
<feature type="compositionally biased region" description="Acidic residues" evidence="2">
    <location>
        <begin position="331"/>
        <end position="340"/>
    </location>
</feature>
<protein>
    <recommendedName>
        <fullName evidence="5">DNA repair protein XRCC4</fullName>
    </recommendedName>
</protein>
<dbReference type="Proteomes" id="UP000078559">
    <property type="component" value="Chromosome 11"/>
</dbReference>
<dbReference type="PANTHER" id="PTHR42067">
    <property type="entry name" value="YALI0C15378P"/>
    <property type="match status" value="1"/>
</dbReference>
<reference evidence="3" key="1">
    <citation type="submission" date="2014-12" db="EMBL/GenBank/DDBJ databases">
        <title>Genome Sequence of Valsa Canker Pathogens Uncovers a Specific Adaption of Colonization on Woody Bark.</title>
        <authorList>
            <person name="Yin Z."/>
            <person name="Liu H."/>
            <person name="Gao X."/>
            <person name="Li Z."/>
            <person name="Song N."/>
            <person name="Ke X."/>
            <person name="Dai Q."/>
            <person name="Wu Y."/>
            <person name="Sun Y."/>
            <person name="Xu J.-R."/>
            <person name="Kang Z.K."/>
            <person name="Wang L."/>
            <person name="Huang L."/>
        </authorList>
    </citation>
    <scope>NUCLEOTIDE SEQUENCE [LARGE SCALE GENOMIC DNA]</scope>
    <source>
        <strain evidence="3">03-8</strain>
    </source>
</reference>
<organism evidence="3 4">
    <name type="scientific">Cytospora mali</name>
    <name type="common">Apple Valsa canker fungus</name>
    <name type="synonym">Valsa mali</name>
    <dbReference type="NCBI Taxonomy" id="578113"/>
    <lineage>
        <taxon>Eukaryota</taxon>
        <taxon>Fungi</taxon>
        <taxon>Dikarya</taxon>
        <taxon>Ascomycota</taxon>
        <taxon>Pezizomycotina</taxon>
        <taxon>Sordariomycetes</taxon>
        <taxon>Sordariomycetidae</taxon>
        <taxon>Diaporthales</taxon>
        <taxon>Cytosporaceae</taxon>
        <taxon>Cytospora</taxon>
    </lineage>
</organism>
<feature type="region of interest" description="Disordered" evidence="2">
    <location>
        <begin position="252"/>
        <end position="425"/>
    </location>
</feature>
<dbReference type="OrthoDB" id="8064436at2759"/>
<feature type="region of interest" description="Disordered" evidence="2">
    <location>
        <begin position="58"/>
        <end position="77"/>
    </location>
</feature>
<dbReference type="PANTHER" id="PTHR42067:SF1">
    <property type="entry name" value="MITOTIC APPARATUS PROTEIN P62"/>
    <property type="match status" value="1"/>
</dbReference>
<feature type="compositionally biased region" description="Basic residues" evidence="2">
    <location>
        <begin position="346"/>
        <end position="356"/>
    </location>
</feature>
<dbReference type="AlphaFoldDB" id="A0A194WAX4"/>
<keyword evidence="1" id="KW-0175">Coiled coil</keyword>
<evidence type="ECO:0008006" key="5">
    <source>
        <dbReference type="Google" id="ProtNLM"/>
    </source>
</evidence>
<dbReference type="SUPFAM" id="SSF58022">
    <property type="entry name" value="XRCC4, C-terminal oligomerization domain"/>
    <property type="match status" value="1"/>
</dbReference>
<feature type="compositionally biased region" description="Acidic residues" evidence="2">
    <location>
        <begin position="284"/>
        <end position="295"/>
    </location>
</feature>